<dbReference type="SMART" id="SM00215">
    <property type="entry name" value="VWC_out"/>
    <property type="match status" value="1"/>
</dbReference>
<dbReference type="Pfam" id="PF05375">
    <property type="entry name" value="Pacifastin_I"/>
    <property type="match status" value="1"/>
</dbReference>
<dbReference type="InterPro" id="IPR008037">
    <property type="entry name" value="Pacifastin_dom"/>
</dbReference>
<evidence type="ECO:0000313" key="4">
    <source>
        <dbReference type="Proteomes" id="UP001164746"/>
    </source>
</evidence>
<dbReference type="InterPro" id="IPR036645">
    <property type="entry name" value="Elafin-like_sf"/>
</dbReference>
<name>A0ABY7E7Q8_MYAAR</name>
<proteinExistence type="predicted"/>
<dbReference type="SMART" id="SM00217">
    <property type="entry name" value="WAP"/>
    <property type="match status" value="1"/>
</dbReference>
<dbReference type="InterPro" id="IPR001007">
    <property type="entry name" value="VWF_dom"/>
</dbReference>
<keyword evidence="1" id="KW-0732">Signal</keyword>
<keyword evidence="4" id="KW-1185">Reference proteome</keyword>
<feature type="domain" description="WAP" evidence="2">
    <location>
        <begin position="173"/>
        <end position="219"/>
    </location>
</feature>
<dbReference type="Proteomes" id="UP001164746">
    <property type="component" value="Chromosome 5"/>
</dbReference>
<dbReference type="Gene3D" id="4.10.75.10">
    <property type="entry name" value="Elafin-like"/>
    <property type="match status" value="1"/>
</dbReference>
<protein>
    <recommendedName>
        <fullName evidence="2">WAP domain-containing protein</fullName>
    </recommendedName>
</protein>
<evidence type="ECO:0000259" key="2">
    <source>
        <dbReference type="PROSITE" id="PS51390"/>
    </source>
</evidence>
<evidence type="ECO:0000256" key="1">
    <source>
        <dbReference type="SAM" id="SignalP"/>
    </source>
</evidence>
<dbReference type="SMART" id="SM00214">
    <property type="entry name" value="VWC"/>
    <property type="match status" value="2"/>
</dbReference>
<dbReference type="InterPro" id="IPR008197">
    <property type="entry name" value="WAP_dom"/>
</dbReference>
<dbReference type="Pfam" id="PF00095">
    <property type="entry name" value="WAP"/>
    <property type="match status" value="1"/>
</dbReference>
<sequence length="265" mass="28952">MCYKAVKLSVTLALLAVVVHSQSDIVKIPNCAATLCAFPDCPPGQSPYTPKGSCCQLCRPDIISPPDICALVRCAQPICLDGEESWTPPKECCPTCRSKKVCVQDGKTYLDGETFKKECNRCRCSNGAALCTKMGCLGCRYNGKWYKEGQKFKDNCNTCTCRRGSVSCTEKACSDKPGRCPSPWPFGSSCTQMCSSDFDCKGKMKCCGDGCSRMCRLPVGSVGGGCKQYGRVYSEGKKINLKCDFVLLQTSFPRLSLHLYLIIDK</sequence>
<dbReference type="SUPFAM" id="SSF57603">
    <property type="entry name" value="FnI-like domain"/>
    <property type="match status" value="2"/>
</dbReference>
<gene>
    <name evidence="3" type="ORF">MAR_021397</name>
</gene>
<dbReference type="PRINTS" id="PR00003">
    <property type="entry name" value="4DISULPHCORE"/>
</dbReference>
<feature type="chain" id="PRO_5047076726" description="WAP domain-containing protein" evidence="1">
    <location>
        <begin position="22"/>
        <end position="265"/>
    </location>
</feature>
<dbReference type="EMBL" id="CP111016">
    <property type="protein sequence ID" value="WAR06028.1"/>
    <property type="molecule type" value="Genomic_DNA"/>
</dbReference>
<dbReference type="Gene3D" id="2.10.70.10">
    <property type="entry name" value="Complement Module, domain 1"/>
    <property type="match status" value="2"/>
</dbReference>
<feature type="signal peptide" evidence="1">
    <location>
        <begin position="1"/>
        <end position="21"/>
    </location>
</feature>
<dbReference type="PROSITE" id="PS51390">
    <property type="entry name" value="WAP"/>
    <property type="match status" value="1"/>
</dbReference>
<reference evidence="3" key="1">
    <citation type="submission" date="2022-11" db="EMBL/GenBank/DDBJ databases">
        <title>Centuries of genome instability and evolution in soft-shell clam transmissible cancer (bioRxiv).</title>
        <authorList>
            <person name="Hart S.F.M."/>
            <person name="Yonemitsu M.A."/>
            <person name="Giersch R.M."/>
            <person name="Beal B.F."/>
            <person name="Arriagada G."/>
            <person name="Davis B.W."/>
            <person name="Ostrander E.A."/>
            <person name="Goff S.P."/>
            <person name="Metzger M.J."/>
        </authorList>
    </citation>
    <scope>NUCLEOTIDE SEQUENCE</scope>
    <source>
        <strain evidence="3">MELC-2E11</strain>
        <tissue evidence="3">Siphon/mantle</tissue>
    </source>
</reference>
<accession>A0ABY7E7Q8</accession>
<organism evidence="3 4">
    <name type="scientific">Mya arenaria</name>
    <name type="common">Soft-shell clam</name>
    <dbReference type="NCBI Taxonomy" id="6604"/>
    <lineage>
        <taxon>Eukaryota</taxon>
        <taxon>Metazoa</taxon>
        <taxon>Spiralia</taxon>
        <taxon>Lophotrochozoa</taxon>
        <taxon>Mollusca</taxon>
        <taxon>Bivalvia</taxon>
        <taxon>Autobranchia</taxon>
        <taxon>Heteroconchia</taxon>
        <taxon>Euheterodonta</taxon>
        <taxon>Imparidentia</taxon>
        <taxon>Neoheterodontei</taxon>
        <taxon>Myida</taxon>
        <taxon>Myoidea</taxon>
        <taxon>Myidae</taxon>
        <taxon>Mya</taxon>
    </lineage>
</organism>
<evidence type="ECO:0000313" key="3">
    <source>
        <dbReference type="EMBL" id="WAR06028.1"/>
    </source>
</evidence>